<comment type="function">
    <text evidence="7">Key enzyme in folate metabolism. Catalyzes an essential reaction for de novo glycine and purine synthesis, and for DNA precursor synthesis.</text>
</comment>
<dbReference type="PANTHER" id="PTHR48069">
    <property type="entry name" value="DIHYDROFOLATE REDUCTASE"/>
    <property type="match status" value="1"/>
</dbReference>
<comment type="similarity">
    <text evidence="2 8">Belongs to the dihydrofolate reductase family.</text>
</comment>
<evidence type="ECO:0000313" key="12">
    <source>
        <dbReference type="Proteomes" id="UP001430306"/>
    </source>
</evidence>
<name>A0ABS8NQX9_9BACT</name>
<evidence type="ECO:0000256" key="7">
    <source>
        <dbReference type="ARBA" id="ARBA00025067"/>
    </source>
</evidence>
<evidence type="ECO:0000256" key="9">
    <source>
        <dbReference type="SAM" id="MobiDB-lite"/>
    </source>
</evidence>
<dbReference type="InterPro" id="IPR017925">
    <property type="entry name" value="DHFR_CS"/>
</dbReference>
<evidence type="ECO:0000256" key="8">
    <source>
        <dbReference type="RuleBase" id="RU004474"/>
    </source>
</evidence>
<dbReference type="Pfam" id="PF00186">
    <property type="entry name" value="DHFR_1"/>
    <property type="match status" value="1"/>
</dbReference>
<keyword evidence="5" id="KW-0521">NADP</keyword>
<feature type="compositionally biased region" description="Basic and acidic residues" evidence="9">
    <location>
        <begin position="1"/>
        <end position="10"/>
    </location>
</feature>
<dbReference type="CDD" id="cd00209">
    <property type="entry name" value="DHFR"/>
    <property type="match status" value="1"/>
</dbReference>
<dbReference type="EMBL" id="JAJKFW010000064">
    <property type="protein sequence ID" value="MCC9645367.1"/>
    <property type="molecule type" value="Genomic_DNA"/>
</dbReference>
<dbReference type="InterPro" id="IPR012259">
    <property type="entry name" value="DHFR"/>
</dbReference>
<evidence type="ECO:0000259" key="10">
    <source>
        <dbReference type="PROSITE" id="PS51330"/>
    </source>
</evidence>
<dbReference type="InterPro" id="IPR001796">
    <property type="entry name" value="DHFR_dom"/>
</dbReference>
<keyword evidence="12" id="KW-1185">Reference proteome</keyword>
<reference evidence="11" key="1">
    <citation type="submission" date="2021-11" db="EMBL/GenBank/DDBJ databases">
        <title>Genome sequence.</title>
        <authorList>
            <person name="Sun Q."/>
        </authorList>
    </citation>
    <scope>NUCLEOTIDE SEQUENCE</scope>
    <source>
        <strain evidence="11">JC740</strain>
    </source>
</reference>
<accession>A0ABS8NQX9</accession>
<comment type="caution">
    <text evidence="11">The sequence shown here is derived from an EMBL/GenBank/DDBJ whole genome shotgun (WGS) entry which is preliminary data.</text>
</comment>
<gene>
    <name evidence="11" type="ORF">LOC71_24060</name>
</gene>
<dbReference type="RefSeq" id="WP_230276982.1">
    <property type="nucleotide sequence ID" value="NZ_JAJKFW010000064.1"/>
</dbReference>
<protein>
    <recommendedName>
        <fullName evidence="3">dihydrofolate reductase</fullName>
        <ecNumber evidence="3">1.5.1.3</ecNumber>
    </recommendedName>
</protein>
<dbReference type="SUPFAM" id="SSF53597">
    <property type="entry name" value="Dihydrofolate reductase-like"/>
    <property type="match status" value="1"/>
</dbReference>
<dbReference type="EC" id="1.5.1.3" evidence="3"/>
<comment type="pathway">
    <text evidence="1">Cofactor biosynthesis; tetrahydrofolate biosynthesis; 5,6,7,8-tetrahydrofolate from 7,8-dihydrofolate: step 1/1.</text>
</comment>
<organism evidence="11 12">
    <name type="scientific">Rhodopirellula halodulae</name>
    <dbReference type="NCBI Taxonomy" id="2894198"/>
    <lineage>
        <taxon>Bacteria</taxon>
        <taxon>Pseudomonadati</taxon>
        <taxon>Planctomycetota</taxon>
        <taxon>Planctomycetia</taxon>
        <taxon>Pirellulales</taxon>
        <taxon>Pirellulaceae</taxon>
        <taxon>Rhodopirellula</taxon>
    </lineage>
</organism>
<dbReference type="PROSITE" id="PS00075">
    <property type="entry name" value="DHFR_1"/>
    <property type="match status" value="1"/>
</dbReference>
<evidence type="ECO:0000256" key="5">
    <source>
        <dbReference type="ARBA" id="ARBA00022857"/>
    </source>
</evidence>
<sequence length="234" mass="25641">MADVTTRTEPDPSGASDETLRQGLEHASTSSPIPAGDEAASVNEDSSVNIAKQLRSRDLLPADHGVGLSITAVIAATPDGVIGDDQDMPWRLSSDLRRFKQSTMGGALIMGRKTFESIGRVLPGRQTIVLTRQGSWQFPGTQTASGKSEAIALAADRRIFVVGGGQIYQQWFPLCTELWWTRVWANLTGDTRVDLPLEDFELVSQTSLPATAKDDYPTDWLRMRRKASSPRRLE</sequence>
<evidence type="ECO:0000256" key="6">
    <source>
        <dbReference type="ARBA" id="ARBA00023002"/>
    </source>
</evidence>
<dbReference type="PANTHER" id="PTHR48069:SF3">
    <property type="entry name" value="DIHYDROFOLATE REDUCTASE"/>
    <property type="match status" value="1"/>
</dbReference>
<dbReference type="InterPro" id="IPR024072">
    <property type="entry name" value="DHFR-like_dom_sf"/>
</dbReference>
<evidence type="ECO:0000256" key="2">
    <source>
        <dbReference type="ARBA" id="ARBA00009539"/>
    </source>
</evidence>
<dbReference type="Gene3D" id="3.40.430.10">
    <property type="entry name" value="Dihydrofolate Reductase, subunit A"/>
    <property type="match status" value="1"/>
</dbReference>
<evidence type="ECO:0000256" key="3">
    <source>
        <dbReference type="ARBA" id="ARBA00012856"/>
    </source>
</evidence>
<keyword evidence="6" id="KW-0560">Oxidoreductase</keyword>
<dbReference type="PRINTS" id="PR00070">
    <property type="entry name" value="DHFR"/>
</dbReference>
<evidence type="ECO:0000256" key="1">
    <source>
        <dbReference type="ARBA" id="ARBA00004903"/>
    </source>
</evidence>
<feature type="region of interest" description="Disordered" evidence="9">
    <location>
        <begin position="1"/>
        <end position="43"/>
    </location>
</feature>
<evidence type="ECO:0000256" key="4">
    <source>
        <dbReference type="ARBA" id="ARBA00022563"/>
    </source>
</evidence>
<evidence type="ECO:0000313" key="11">
    <source>
        <dbReference type="EMBL" id="MCC9645367.1"/>
    </source>
</evidence>
<feature type="domain" description="DHFR" evidence="10">
    <location>
        <begin position="69"/>
        <end position="225"/>
    </location>
</feature>
<dbReference type="Proteomes" id="UP001430306">
    <property type="component" value="Unassembled WGS sequence"/>
</dbReference>
<proteinExistence type="inferred from homology"/>
<dbReference type="PROSITE" id="PS51330">
    <property type="entry name" value="DHFR_2"/>
    <property type="match status" value="1"/>
</dbReference>
<keyword evidence="4" id="KW-0554">One-carbon metabolism</keyword>